<evidence type="ECO:0000256" key="6">
    <source>
        <dbReference type="ARBA" id="ARBA00023136"/>
    </source>
</evidence>
<evidence type="ECO:0000259" key="10">
    <source>
        <dbReference type="PROSITE" id="PS50850"/>
    </source>
</evidence>
<feature type="transmembrane region" description="Helical" evidence="9">
    <location>
        <begin position="1151"/>
        <end position="1173"/>
    </location>
</feature>
<feature type="region of interest" description="Disordered" evidence="8">
    <location>
        <begin position="243"/>
        <end position="281"/>
    </location>
</feature>
<evidence type="ECO:0000256" key="3">
    <source>
        <dbReference type="ARBA" id="ARBA00022448"/>
    </source>
</evidence>
<dbReference type="SUPFAM" id="SSF48403">
    <property type="entry name" value="Ankyrin repeat"/>
    <property type="match status" value="1"/>
</dbReference>
<feature type="domain" description="Major facilitator superfamily (MFS) profile" evidence="10">
    <location>
        <begin position="766"/>
        <end position="1208"/>
    </location>
</feature>
<dbReference type="NCBIfam" id="TIGR00879">
    <property type="entry name" value="SP"/>
    <property type="match status" value="1"/>
</dbReference>
<gene>
    <name evidence="11" type="ORF">G7Y89_g11809</name>
</gene>
<proteinExistence type="inferred from homology"/>
<keyword evidence="5 9" id="KW-1133">Transmembrane helix</keyword>
<dbReference type="GO" id="GO:0005351">
    <property type="term" value="F:carbohydrate:proton symporter activity"/>
    <property type="evidence" value="ECO:0007669"/>
    <property type="project" value="TreeGrafter"/>
</dbReference>
<keyword evidence="7" id="KW-0040">ANK repeat</keyword>
<feature type="transmembrane region" description="Helical" evidence="9">
    <location>
        <begin position="1019"/>
        <end position="1041"/>
    </location>
</feature>
<dbReference type="SMART" id="SM00248">
    <property type="entry name" value="ANK"/>
    <property type="match status" value="2"/>
</dbReference>
<keyword evidence="6 9" id="KW-0472">Membrane</keyword>
<comment type="subcellular location">
    <subcellularLocation>
        <location evidence="1">Membrane</location>
        <topology evidence="1">Multi-pass membrane protein</topology>
    </subcellularLocation>
</comment>
<keyword evidence="4 9" id="KW-0812">Transmembrane</keyword>
<dbReference type="InterPro" id="IPR003663">
    <property type="entry name" value="Sugar/inositol_transpt"/>
</dbReference>
<dbReference type="Pfam" id="PF00023">
    <property type="entry name" value="Ank"/>
    <property type="match status" value="1"/>
</dbReference>
<evidence type="ECO:0000256" key="5">
    <source>
        <dbReference type="ARBA" id="ARBA00022989"/>
    </source>
</evidence>
<dbReference type="GO" id="GO:0016020">
    <property type="term" value="C:membrane"/>
    <property type="evidence" value="ECO:0007669"/>
    <property type="project" value="UniProtKB-SubCell"/>
</dbReference>
<dbReference type="PANTHER" id="PTHR48022:SF83">
    <property type="entry name" value="MAJOR FACILITATOR SUPERFAMILY (MFS) PROFILE DOMAIN-CONTAINING PROTEIN"/>
    <property type="match status" value="1"/>
</dbReference>
<dbReference type="InterPro" id="IPR036770">
    <property type="entry name" value="Ankyrin_rpt-contain_sf"/>
</dbReference>
<evidence type="ECO:0000313" key="12">
    <source>
        <dbReference type="Proteomes" id="UP000566819"/>
    </source>
</evidence>
<evidence type="ECO:0000313" key="11">
    <source>
        <dbReference type="EMBL" id="KAF4626348.1"/>
    </source>
</evidence>
<feature type="repeat" description="ANK" evidence="7">
    <location>
        <begin position="556"/>
        <end position="588"/>
    </location>
</feature>
<protein>
    <recommendedName>
        <fullName evidence="10">Major facilitator superfamily (MFS) profile domain-containing protein</fullName>
    </recommendedName>
</protein>
<dbReference type="InterPro" id="IPR005829">
    <property type="entry name" value="Sugar_transporter_CS"/>
</dbReference>
<dbReference type="SUPFAM" id="SSF103473">
    <property type="entry name" value="MFS general substrate transporter"/>
    <property type="match status" value="1"/>
</dbReference>
<dbReference type="InterPro" id="IPR020846">
    <property type="entry name" value="MFS_dom"/>
</dbReference>
<dbReference type="PROSITE" id="PS00216">
    <property type="entry name" value="SUGAR_TRANSPORT_1"/>
    <property type="match status" value="1"/>
</dbReference>
<dbReference type="PROSITE" id="PS50297">
    <property type="entry name" value="ANK_REP_REGION"/>
    <property type="match status" value="1"/>
</dbReference>
<feature type="transmembrane region" description="Helical" evidence="9">
    <location>
        <begin position="1081"/>
        <end position="1100"/>
    </location>
</feature>
<evidence type="ECO:0000256" key="1">
    <source>
        <dbReference type="ARBA" id="ARBA00004141"/>
    </source>
</evidence>
<dbReference type="InterPro" id="IPR005828">
    <property type="entry name" value="MFS_sugar_transport-like"/>
</dbReference>
<feature type="transmembrane region" description="Helical" evidence="9">
    <location>
        <begin position="1053"/>
        <end position="1074"/>
    </location>
</feature>
<evidence type="ECO:0000256" key="4">
    <source>
        <dbReference type="ARBA" id="ARBA00022692"/>
    </source>
</evidence>
<feature type="compositionally biased region" description="Polar residues" evidence="8">
    <location>
        <begin position="249"/>
        <end position="268"/>
    </location>
</feature>
<accession>A0A8H4RBA9</accession>
<dbReference type="AlphaFoldDB" id="A0A8H4RBA9"/>
<feature type="transmembrane region" description="Helical" evidence="9">
    <location>
        <begin position="900"/>
        <end position="919"/>
    </location>
</feature>
<evidence type="ECO:0000256" key="8">
    <source>
        <dbReference type="SAM" id="MobiDB-lite"/>
    </source>
</evidence>
<dbReference type="InterPro" id="IPR050360">
    <property type="entry name" value="MFS_Sugar_Transporters"/>
</dbReference>
<feature type="transmembrane region" description="Helical" evidence="9">
    <location>
        <begin position="866"/>
        <end position="888"/>
    </location>
</feature>
<name>A0A8H4RBA9_9HELO</name>
<dbReference type="PROSITE" id="PS50088">
    <property type="entry name" value="ANK_REPEAT"/>
    <property type="match status" value="1"/>
</dbReference>
<dbReference type="EMBL" id="JAAMPI010001169">
    <property type="protein sequence ID" value="KAF4626348.1"/>
    <property type="molecule type" value="Genomic_DNA"/>
</dbReference>
<dbReference type="Pfam" id="PF00083">
    <property type="entry name" value="Sugar_tr"/>
    <property type="match status" value="1"/>
</dbReference>
<feature type="transmembrane region" description="Helical" evidence="9">
    <location>
        <begin position="841"/>
        <end position="860"/>
    </location>
</feature>
<feature type="transmembrane region" description="Helical" evidence="9">
    <location>
        <begin position="1185"/>
        <end position="1202"/>
    </location>
</feature>
<dbReference type="Proteomes" id="UP000566819">
    <property type="component" value="Unassembled WGS sequence"/>
</dbReference>
<dbReference type="SUPFAM" id="SSF48452">
    <property type="entry name" value="TPR-like"/>
    <property type="match status" value="1"/>
</dbReference>
<dbReference type="InterPro" id="IPR036259">
    <property type="entry name" value="MFS_trans_sf"/>
</dbReference>
<dbReference type="InterPro" id="IPR002110">
    <property type="entry name" value="Ankyrin_rpt"/>
</dbReference>
<dbReference type="PROSITE" id="PS50850">
    <property type="entry name" value="MFS"/>
    <property type="match status" value="1"/>
</dbReference>
<dbReference type="PANTHER" id="PTHR48022">
    <property type="entry name" value="PLASTIDIC GLUCOSE TRANSPORTER 4"/>
    <property type="match status" value="1"/>
</dbReference>
<comment type="similarity">
    <text evidence="2">Belongs to the major facilitator superfamily. Sugar transporter (TC 2.A.1.1) family.</text>
</comment>
<feature type="transmembrane region" description="Helical" evidence="9">
    <location>
        <begin position="1112"/>
        <end position="1139"/>
    </location>
</feature>
<organism evidence="11 12">
    <name type="scientific">Cudoniella acicularis</name>
    <dbReference type="NCBI Taxonomy" id="354080"/>
    <lineage>
        <taxon>Eukaryota</taxon>
        <taxon>Fungi</taxon>
        <taxon>Dikarya</taxon>
        <taxon>Ascomycota</taxon>
        <taxon>Pezizomycotina</taxon>
        <taxon>Leotiomycetes</taxon>
        <taxon>Helotiales</taxon>
        <taxon>Tricladiaceae</taxon>
        <taxon>Cudoniella</taxon>
    </lineage>
</organism>
<sequence length="1234" mass="136600">MDPLSIISVVVTSAKTLSAVTRSVLTFIDGVRTINQSINGIYDELDSLCRTIEAINGGLATPALTNAIGGSQETGGLWPVVLKSLQDCDLTIHELYDCLQGFNRQSSNVAARTVIAIRFNRTERQAQVLKNRVFTHNTSLQHLCCQSPGIVVDDLSKKIELLVDMISQLDAPRDRVEGLGTLKTAHPNSSDDGLLNTAQQVALDANTVLTRSEGGSIAGGSLKTHTRSSIEKWLEQHLPEDGFIETDSDSATSQTQITPSESSDNQTARPDVSPGNDSEDDEFEIEVIEASLSVAHSEFAKPNYSTAEPYFHRVYNLAKNMSVPTQNRLHLKDVQLKASLCSLHLGNFEKAESVLQDLRCTPPASQQDFIWSLDASHRMAEIHISNNNVEKAEDECRRALAGRRKVLGKDHPSYFETLSLLSMIMEFKGDRILAESYRIMIKEDVLDPLVQSRRRRKVNTFNVRTSTTNRKIGDVEDMSPEDKELGLGEIKSNLLVHKQESLTAHSLLHDACEKGLYSAAHFLLMGYPIPRQYTLLTATQDIGTLQPEDLLLKKANGQTVLHAAAYGGNIDIVKLLFVAGAVKTRKDDSGKYPWQIGWQPHPENKALYILLHFRDTTLEQPNDQDLIAAIKPRESSSAELVKGLRAFTTGGPGYSLAVGLNSRKGSIPLTVGGKQRPMHFATTNPINHLALLKPDKCGVTAKLNRVNAQMESPEKETDIKGVQNPVSLEDVTTVKEIGEESRRATEAEHRMTFMQGLKLYPKAIGWSAFFSMGVIMTAFDPQLLGSLYATPAFQRDFGYLFEGSYIISAPWQTALGMGNPLGQVVGALAAGYPMEWYGRKWTFAACVVGTAAFIFNQFFAKTIESLLVGELIGGLILGTYTTIAPTYASEVVPIALRGHLTAYINLCFVIGQLLANGVIAGTGQLDNHWAYSAPFAIQWLWPALILIGTPFAPESPWWLIRKGRFEDAEKALNSLSSSSVDNKLTLAMMIETDKLELEMETGTTYLDCFKSVNWRRTEISIGVFVVQVLSGIYMVGYAALFFELAGLDTTQSFNMSVGFLAVGFVGTCLSWILISKYGRRRIYNIGLALLTIIMFIIGFLDIVPNYENRPGVIWAQCILMIIWNGVFDLSIGPICYVIICEASATKVRTKTIAIATAAQAIFAIVMTVAIPYMINPDQGNWRGKLGFFFGGLSLISFVWCWYRIPETKNRTYEELDLMFERNVKTREFKNYKIL</sequence>
<dbReference type="FunFam" id="1.20.1250.20:FF:000078">
    <property type="entry name" value="MFS maltose transporter, putative"/>
    <property type="match status" value="1"/>
</dbReference>
<dbReference type="PROSITE" id="PS00217">
    <property type="entry name" value="SUGAR_TRANSPORT_2"/>
    <property type="match status" value="1"/>
</dbReference>
<keyword evidence="3" id="KW-0813">Transport</keyword>
<reference evidence="11 12" key="1">
    <citation type="submission" date="2020-03" db="EMBL/GenBank/DDBJ databases">
        <title>Draft Genome Sequence of Cudoniella acicularis.</title>
        <authorList>
            <person name="Buettner E."/>
            <person name="Kellner H."/>
        </authorList>
    </citation>
    <scope>NUCLEOTIDE SEQUENCE [LARGE SCALE GENOMIC DNA]</scope>
    <source>
        <strain evidence="11 12">DSM 108380</strain>
    </source>
</reference>
<dbReference type="Gene3D" id="1.25.40.10">
    <property type="entry name" value="Tetratricopeptide repeat domain"/>
    <property type="match status" value="1"/>
</dbReference>
<dbReference type="OrthoDB" id="6612291at2759"/>
<comment type="caution">
    <text evidence="11">The sequence shown here is derived from an EMBL/GenBank/DDBJ whole genome shotgun (WGS) entry which is preliminary data.</text>
</comment>
<evidence type="ECO:0000256" key="7">
    <source>
        <dbReference type="PROSITE-ProRule" id="PRU00023"/>
    </source>
</evidence>
<evidence type="ECO:0000256" key="2">
    <source>
        <dbReference type="ARBA" id="ARBA00010992"/>
    </source>
</evidence>
<evidence type="ECO:0000256" key="9">
    <source>
        <dbReference type="SAM" id="Phobius"/>
    </source>
</evidence>
<keyword evidence="12" id="KW-1185">Reference proteome</keyword>
<dbReference type="InterPro" id="IPR011990">
    <property type="entry name" value="TPR-like_helical_dom_sf"/>
</dbReference>
<dbReference type="Gene3D" id="1.20.1250.20">
    <property type="entry name" value="MFS general substrate transporter like domains"/>
    <property type="match status" value="1"/>
</dbReference>
<dbReference type="Gene3D" id="1.25.40.20">
    <property type="entry name" value="Ankyrin repeat-containing domain"/>
    <property type="match status" value="1"/>
</dbReference>